<evidence type="ECO:0000256" key="8">
    <source>
        <dbReference type="ARBA" id="ARBA00022786"/>
    </source>
</evidence>
<keyword evidence="4" id="KW-0808">Transferase</keyword>
<dbReference type="GO" id="GO:0061630">
    <property type="term" value="F:ubiquitin protein ligase activity"/>
    <property type="evidence" value="ECO:0007669"/>
    <property type="project" value="UniProtKB-EC"/>
</dbReference>
<keyword evidence="6" id="KW-0479">Metal-binding</keyword>
<evidence type="ECO:0000256" key="6">
    <source>
        <dbReference type="ARBA" id="ARBA00022723"/>
    </source>
</evidence>
<evidence type="ECO:0000256" key="10">
    <source>
        <dbReference type="ARBA" id="ARBA00022989"/>
    </source>
</evidence>
<evidence type="ECO:0000313" key="13">
    <source>
        <dbReference type="EMBL" id="GAU21785.1"/>
    </source>
</evidence>
<keyword evidence="10 12" id="KW-1133">Transmembrane helix</keyword>
<evidence type="ECO:0000256" key="2">
    <source>
        <dbReference type="ARBA" id="ARBA00004141"/>
    </source>
</evidence>
<dbReference type="Proteomes" id="UP000242715">
    <property type="component" value="Unassembled WGS sequence"/>
</dbReference>
<evidence type="ECO:0000256" key="9">
    <source>
        <dbReference type="ARBA" id="ARBA00022833"/>
    </source>
</evidence>
<dbReference type="PANTHER" id="PTHR45977">
    <property type="entry name" value="TARGET OF ERK KINASE MPK-1"/>
    <property type="match status" value="1"/>
</dbReference>
<gene>
    <name evidence="13" type="ORF">TSUD_329100</name>
</gene>
<name>A0A2Z6MFR0_TRISU</name>
<dbReference type="GO" id="GO:0016020">
    <property type="term" value="C:membrane"/>
    <property type="evidence" value="ECO:0007669"/>
    <property type="project" value="UniProtKB-SubCell"/>
</dbReference>
<comment type="catalytic activity">
    <reaction evidence="1">
        <text>S-ubiquitinyl-[E2 ubiquitin-conjugating enzyme]-L-cysteine + [acceptor protein]-L-lysine = [E2 ubiquitin-conjugating enzyme]-L-cysteine + N(6)-ubiquitinyl-[acceptor protein]-L-lysine.</text>
        <dbReference type="EC" id="2.3.2.27"/>
    </reaction>
</comment>
<evidence type="ECO:0000256" key="3">
    <source>
        <dbReference type="ARBA" id="ARBA00012483"/>
    </source>
</evidence>
<feature type="transmembrane region" description="Helical" evidence="12">
    <location>
        <begin position="143"/>
        <end position="161"/>
    </location>
</feature>
<dbReference type="GO" id="GO:0008270">
    <property type="term" value="F:zinc ion binding"/>
    <property type="evidence" value="ECO:0007669"/>
    <property type="project" value="UniProtKB-KW"/>
</dbReference>
<evidence type="ECO:0000256" key="11">
    <source>
        <dbReference type="ARBA" id="ARBA00023136"/>
    </source>
</evidence>
<dbReference type="EMBL" id="DF973237">
    <property type="protein sequence ID" value="GAU21785.1"/>
    <property type="molecule type" value="Genomic_DNA"/>
</dbReference>
<comment type="subcellular location">
    <subcellularLocation>
        <location evidence="2">Membrane</location>
        <topology evidence="2">Multi-pass membrane protein</topology>
    </subcellularLocation>
</comment>
<keyword evidence="5 12" id="KW-0812">Transmembrane</keyword>
<dbReference type="GO" id="GO:0016567">
    <property type="term" value="P:protein ubiquitination"/>
    <property type="evidence" value="ECO:0007669"/>
    <property type="project" value="TreeGrafter"/>
</dbReference>
<dbReference type="PANTHER" id="PTHR45977:SF19">
    <property type="entry name" value="RING-TYPE DOMAIN-CONTAINING PROTEIN"/>
    <property type="match status" value="1"/>
</dbReference>
<evidence type="ECO:0000256" key="4">
    <source>
        <dbReference type="ARBA" id="ARBA00022679"/>
    </source>
</evidence>
<evidence type="ECO:0000313" key="14">
    <source>
        <dbReference type="Proteomes" id="UP000242715"/>
    </source>
</evidence>
<dbReference type="EC" id="2.3.2.27" evidence="3"/>
<keyword evidence="8" id="KW-0833">Ubl conjugation pathway</keyword>
<feature type="transmembrane region" description="Helical" evidence="12">
    <location>
        <begin position="50"/>
        <end position="69"/>
    </location>
</feature>
<dbReference type="GO" id="GO:0000325">
    <property type="term" value="C:plant-type vacuole"/>
    <property type="evidence" value="ECO:0007669"/>
    <property type="project" value="TreeGrafter"/>
</dbReference>
<feature type="transmembrane region" description="Helical" evidence="12">
    <location>
        <begin position="76"/>
        <end position="94"/>
    </location>
</feature>
<keyword evidence="14" id="KW-1185">Reference proteome</keyword>
<sequence length="275" mass="31395">MEERQQQQQCQVITIGTNNPLLHGPFAPRSDDEDDDSGCAYSRAVLVVDMVWNLSFVVVAAAVILSTFGEHPSTPLRLWLCGYALECVLHVAFVFSEYRFTTRDSFSHTPYRTLCWWIIELPFDFIVFSIAKKLEPMNTLASSVWWVFGFYWIVVGGQPLLEDSPRLYWLTVVFLAFDVFFIIFCIGMACIVFFALFCIIPIIALAYALRIREGASEDDIRSLPMYRFSQSNVMVMIDDNKKQLVKARTGSYNQSHISELSLHPDDSVSTNCVFS</sequence>
<evidence type="ECO:0000256" key="12">
    <source>
        <dbReference type="SAM" id="Phobius"/>
    </source>
</evidence>
<keyword evidence="7" id="KW-0863">Zinc-finger</keyword>
<accession>A0A2Z6MFR0</accession>
<evidence type="ECO:0000256" key="7">
    <source>
        <dbReference type="ARBA" id="ARBA00022771"/>
    </source>
</evidence>
<proteinExistence type="predicted"/>
<keyword evidence="11 12" id="KW-0472">Membrane</keyword>
<keyword evidence="9" id="KW-0862">Zinc</keyword>
<protein>
    <recommendedName>
        <fullName evidence="3">RING-type E3 ubiquitin transferase</fullName>
        <ecNumber evidence="3">2.3.2.27</ecNumber>
    </recommendedName>
</protein>
<reference evidence="14" key="1">
    <citation type="journal article" date="2017" name="Front. Plant Sci.">
        <title>Climate Clever Clovers: New Paradigm to Reduce the Environmental Footprint of Ruminants by Breeding Low Methanogenic Forages Utilizing Haplotype Variation.</title>
        <authorList>
            <person name="Kaur P."/>
            <person name="Appels R."/>
            <person name="Bayer P.E."/>
            <person name="Keeble-Gagnere G."/>
            <person name="Wang J."/>
            <person name="Hirakawa H."/>
            <person name="Shirasawa K."/>
            <person name="Vercoe P."/>
            <person name="Stefanova K."/>
            <person name="Durmic Z."/>
            <person name="Nichols P."/>
            <person name="Revell C."/>
            <person name="Isobe S.N."/>
            <person name="Edwards D."/>
            <person name="Erskine W."/>
        </authorList>
    </citation>
    <scope>NUCLEOTIDE SEQUENCE [LARGE SCALE GENOMIC DNA]</scope>
    <source>
        <strain evidence="14">cv. Daliak</strain>
    </source>
</reference>
<evidence type="ECO:0000256" key="1">
    <source>
        <dbReference type="ARBA" id="ARBA00000900"/>
    </source>
</evidence>
<dbReference type="GO" id="GO:0006511">
    <property type="term" value="P:ubiquitin-dependent protein catabolic process"/>
    <property type="evidence" value="ECO:0007669"/>
    <property type="project" value="TreeGrafter"/>
</dbReference>
<feature type="transmembrane region" description="Helical" evidence="12">
    <location>
        <begin position="167"/>
        <end position="200"/>
    </location>
</feature>
<dbReference type="OrthoDB" id="8062037at2759"/>
<evidence type="ECO:0000256" key="5">
    <source>
        <dbReference type="ARBA" id="ARBA00022692"/>
    </source>
</evidence>
<organism evidence="13 14">
    <name type="scientific">Trifolium subterraneum</name>
    <name type="common">Subterranean clover</name>
    <dbReference type="NCBI Taxonomy" id="3900"/>
    <lineage>
        <taxon>Eukaryota</taxon>
        <taxon>Viridiplantae</taxon>
        <taxon>Streptophyta</taxon>
        <taxon>Embryophyta</taxon>
        <taxon>Tracheophyta</taxon>
        <taxon>Spermatophyta</taxon>
        <taxon>Magnoliopsida</taxon>
        <taxon>eudicotyledons</taxon>
        <taxon>Gunneridae</taxon>
        <taxon>Pentapetalae</taxon>
        <taxon>rosids</taxon>
        <taxon>fabids</taxon>
        <taxon>Fabales</taxon>
        <taxon>Fabaceae</taxon>
        <taxon>Papilionoideae</taxon>
        <taxon>50 kb inversion clade</taxon>
        <taxon>NPAAA clade</taxon>
        <taxon>Hologalegina</taxon>
        <taxon>IRL clade</taxon>
        <taxon>Trifolieae</taxon>
        <taxon>Trifolium</taxon>
    </lineage>
</organism>
<dbReference type="AlphaFoldDB" id="A0A2Z6MFR0"/>